<dbReference type="InterPro" id="IPR052954">
    <property type="entry name" value="GPCR-Ligand_Int"/>
</dbReference>
<keyword evidence="8" id="KW-1185">Reference proteome</keyword>
<dbReference type="PROSITE" id="PS50262">
    <property type="entry name" value="G_PROTEIN_RECEP_F1_2"/>
    <property type="match status" value="1"/>
</dbReference>
<comment type="subcellular location">
    <subcellularLocation>
        <location evidence="1">Membrane</location>
    </subcellularLocation>
</comment>
<dbReference type="EnsemblMetazoa" id="CapteT205897">
    <property type="protein sequence ID" value="CapteP205897"/>
    <property type="gene ID" value="CapteG205897"/>
</dbReference>
<evidence type="ECO:0000259" key="6">
    <source>
        <dbReference type="PROSITE" id="PS50262"/>
    </source>
</evidence>
<evidence type="ECO:0000256" key="5">
    <source>
        <dbReference type="SAM" id="Phobius"/>
    </source>
</evidence>
<dbReference type="GO" id="GO:0004930">
    <property type="term" value="F:G protein-coupled receptor activity"/>
    <property type="evidence" value="ECO:0007669"/>
    <property type="project" value="InterPro"/>
</dbReference>
<dbReference type="PRINTS" id="PR00237">
    <property type="entry name" value="GPCRRHODOPSN"/>
</dbReference>
<proteinExistence type="predicted"/>
<dbReference type="OMA" id="IRINCWH"/>
<dbReference type="HOGENOM" id="CLU_009579_24_7_1"/>
<dbReference type="EMBL" id="AMQN01015042">
    <property type="status" value="NOT_ANNOTATED_CDS"/>
    <property type="molecule type" value="Genomic_DNA"/>
</dbReference>
<evidence type="ECO:0000256" key="3">
    <source>
        <dbReference type="ARBA" id="ARBA00022989"/>
    </source>
</evidence>
<feature type="transmembrane region" description="Helical" evidence="5">
    <location>
        <begin position="33"/>
        <end position="54"/>
    </location>
</feature>
<dbReference type="InterPro" id="IPR017452">
    <property type="entry name" value="GPCR_Rhodpsn_7TM"/>
</dbReference>
<accession>X2A7W7</accession>
<reference evidence="7" key="3">
    <citation type="submission" date="2015-06" db="UniProtKB">
        <authorList>
            <consortium name="EnsemblMetazoa"/>
        </authorList>
    </citation>
    <scope>IDENTIFICATION</scope>
</reference>
<feature type="transmembrane region" description="Helical" evidence="5">
    <location>
        <begin position="66"/>
        <end position="88"/>
    </location>
</feature>
<sequence>MEATTEVSLVVLRPKHAPAETIQCQIYYNLLRVAVGGIIAVLGLIGNAITMVIMKQERKKSSTVLALMYLAASDFMVVLVYGGVNWSSPFASFTSNKKLPLQVKMYSAAYFIPLGQVFNFISVSITVIVIWQRYVSVCIPLKVKTYVSNRKVHIQVLTVSISAVLFYLPTLFIYEIRPKSLTRRHFAENESFSIFYEIVLTYTLSYFMPITALIFMAVGLIRTLKKLKFHSKEAQNRSETAKHEMTMSLVVIVIVFIVCQSFAPVRRVLQWLYDPYSTAQMCGQELFYFAPFEILSVLFNSSANFFIFVLCARGFRKKVFGFCKRDAQVGTYRNVSCSDG</sequence>
<evidence type="ECO:0000313" key="7">
    <source>
        <dbReference type="EnsemblMetazoa" id="CapteP205897"/>
    </source>
</evidence>
<dbReference type="AlphaFoldDB" id="X2A7W7"/>
<dbReference type="SUPFAM" id="SSF81321">
    <property type="entry name" value="Family A G protein-coupled receptor-like"/>
    <property type="match status" value="1"/>
</dbReference>
<feature type="transmembrane region" description="Helical" evidence="5">
    <location>
        <begin position="152"/>
        <end position="174"/>
    </location>
</feature>
<feature type="transmembrane region" description="Helical" evidence="5">
    <location>
        <begin position="245"/>
        <end position="263"/>
    </location>
</feature>
<keyword evidence="2 5" id="KW-0812">Transmembrane</keyword>
<keyword evidence="3 5" id="KW-1133">Transmembrane helix</keyword>
<evidence type="ECO:0000256" key="4">
    <source>
        <dbReference type="ARBA" id="ARBA00023136"/>
    </source>
</evidence>
<feature type="domain" description="G-protein coupled receptors family 1 profile" evidence="6">
    <location>
        <begin position="46"/>
        <end position="308"/>
    </location>
</feature>
<organism evidence="7 8">
    <name type="scientific">Capitella teleta</name>
    <name type="common">Polychaete worm</name>
    <dbReference type="NCBI Taxonomy" id="283909"/>
    <lineage>
        <taxon>Eukaryota</taxon>
        <taxon>Metazoa</taxon>
        <taxon>Spiralia</taxon>
        <taxon>Lophotrochozoa</taxon>
        <taxon>Annelida</taxon>
        <taxon>Polychaeta</taxon>
        <taxon>Sedentaria</taxon>
        <taxon>Scolecida</taxon>
        <taxon>Capitellidae</taxon>
        <taxon>Capitella</taxon>
    </lineage>
</organism>
<reference evidence="8" key="1">
    <citation type="submission" date="2012-12" db="EMBL/GenBank/DDBJ databases">
        <authorList>
            <person name="Hellsten U."/>
            <person name="Grimwood J."/>
            <person name="Chapman J.A."/>
            <person name="Shapiro H."/>
            <person name="Aerts A."/>
            <person name="Otillar R.P."/>
            <person name="Terry A.Y."/>
            <person name="Boore J.L."/>
            <person name="Simakov O."/>
            <person name="Marletaz F."/>
            <person name="Cho S.-J."/>
            <person name="Edsinger-Gonzales E."/>
            <person name="Havlak P."/>
            <person name="Kuo D.-H."/>
            <person name="Larsson T."/>
            <person name="Lv J."/>
            <person name="Arendt D."/>
            <person name="Savage R."/>
            <person name="Osoegawa K."/>
            <person name="de Jong P."/>
            <person name="Lindberg D.R."/>
            <person name="Seaver E.C."/>
            <person name="Weisblat D.A."/>
            <person name="Putnam N.H."/>
            <person name="Grigoriev I.V."/>
            <person name="Rokhsar D.S."/>
        </authorList>
    </citation>
    <scope>NUCLEOTIDE SEQUENCE</scope>
    <source>
        <strain evidence="8">I ESC-2004</strain>
    </source>
</reference>
<feature type="transmembrane region" description="Helical" evidence="5">
    <location>
        <begin position="108"/>
        <end position="131"/>
    </location>
</feature>
<name>X2A7W7_CAPTE</name>
<feature type="transmembrane region" description="Helical" evidence="5">
    <location>
        <begin position="294"/>
        <end position="315"/>
    </location>
</feature>
<dbReference type="InterPro" id="IPR000276">
    <property type="entry name" value="GPCR_Rhodpsn"/>
</dbReference>
<dbReference type="Pfam" id="PF00001">
    <property type="entry name" value="7tm_1"/>
    <property type="match status" value="1"/>
</dbReference>
<evidence type="ECO:0000256" key="1">
    <source>
        <dbReference type="ARBA" id="ARBA00004370"/>
    </source>
</evidence>
<dbReference type="PANTHER" id="PTHR46641">
    <property type="entry name" value="FMRFAMIDE RECEPTOR-RELATED"/>
    <property type="match status" value="1"/>
</dbReference>
<keyword evidence="4 5" id="KW-0472">Membrane</keyword>
<feature type="transmembrane region" description="Helical" evidence="5">
    <location>
        <begin position="194"/>
        <end position="224"/>
    </location>
</feature>
<evidence type="ECO:0000256" key="2">
    <source>
        <dbReference type="ARBA" id="ARBA00022692"/>
    </source>
</evidence>
<dbReference type="Proteomes" id="UP000014760">
    <property type="component" value="Unassembled WGS sequence"/>
</dbReference>
<dbReference type="GO" id="GO:0016020">
    <property type="term" value="C:membrane"/>
    <property type="evidence" value="ECO:0007669"/>
    <property type="project" value="UniProtKB-SubCell"/>
</dbReference>
<protein>
    <recommendedName>
        <fullName evidence="6">G-protein coupled receptors family 1 profile domain-containing protein</fullName>
    </recommendedName>
</protein>
<dbReference type="PANTHER" id="PTHR46641:SF2">
    <property type="entry name" value="FMRFAMIDE RECEPTOR"/>
    <property type="match status" value="1"/>
</dbReference>
<dbReference type="Gene3D" id="1.20.1070.10">
    <property type="entry name" value="Rhodopsin 7-helix transmembrane proteins"/>
    <property type="match status" value="1"/>
</dbReference>
<reference evidence="8" key="2">
    <citation type="journal article" date="2013" name="Nature">
        <title>Insights into bilaterian evolution from three spiralian genomes.</title>
        <authorList>
            <person name="Simakov O."/>
            <person name="Marletaz F."/>
            <person name="Cho S.J."/>
            <person name="Edsinger-Gonzales E."/>
            <person name="Havlak P."/>
            <person name="Hellsten U."/>
            <person name="Kuo D.H."/>
            <person name="Larsson T."/>
            <person name="Lv J."/>
            <person name="Arendt D."/>
            <person name="Savage R."/>
            <person name="Osoegawa K."/>
            <person name="de Jong P."/>
            <person name="Grimwood J."/>
            <person name="Chapman J.A."/>
            <person name="Shapiro H."/>
            <person name="Aerts A."/>
            <person name="Otillar R.P."/>
            <person name="Terry A.Y."/>
            <person name="Boore J.L."/>
            <person name="Grigoriev I.V."/>
            <person name="Lindberg D.R."/>
            <person name="Seaver E.C."/>
            <person name="Weisblat D.A."/>
            <person name="Putnam N.H."/>
            <person name="Rokhsar D.S."/>
        </authorList>
    </citation>
    <scope>NUCLEOTIDE SEQUENCE</scope>
    <source>
        <strain evidence="8">I ESC-2004</strain>
    </source>
</reference>
<evidence type="ECO:0000313" key="8">
    <source>
        <dbReference type="Proteomes" id="UP000014760"/>
    </source>
</evidence>